<organism evidence="2 3">
    <name type="scientific">Muribaculum gordoncarteri</name>
    <dbReference type="NCBI Taxonomy" id="2530390"/>
    <lineage>
        <taxon>Bacteria</taxon>
        <taxon>Pseudomonadati</taxon>
        <taxon>Bacteroidota</taxon>
        <taxon>Bacteroidia</taxon>
        <taxon>Bacteroidales</taxon>
        <taxon>Muribaculaceae</taxon>
        <taxon>Muribaculum</taxon>
    </lineage>
</organism>
<sequence>MMTVNDIKSMLDRYYGGYTTEAEEKALLDYFSQNEVEEELLPDKEMFMQLADVKVPDGLEQRLCDMIDEQAAKSRGDVIGRRLRKSLTWVSAAAACALIVFGATTYNNTVPAEPQSEMTPEEAYAHTKMALTLLSTNLQKGMAGIETAEKTTCDATELLYEELNKI</sequence>
<dbReference type="KEGG" id="mgod:E7746_03295"/>
<keyword evidence="1" id="KW-0812">Transmembrane</keyword>
<dbReference type="RefSeq" id="WP_136409825.1">
    <property type="nucleotide sequence ID" value="NZ_CP039393.1"/>
</dbReference>
<keyword evidence="1" id="KW-0472">Membrane</keyword>
<gene>
    <name evidence="2" type="ORF">E7746_03295</name>
</gene>
<dbReference type="Proteomes" id="UP000297031">
    <property type="component" value="Chromosome"/>
</dbReference>
<name>A0A4P7VMR6_9BACT</name>
<protein>
    <submittedName>
        <fullName evidence="2">Uncharacterized protein</fullName>
    </submittedName>
</protein>
<reference evidence="2 3" key="1">
    <citation type="submission" date="2019-02" db="EMBL/GenBank/DDBJ databases">
        <title>Isolation and identification of novel species under the genus Muribaculum.</title>
        <authorList>
            <person name="Miyake S."/>
            <person name="Ding Y."/>
            <person name="Low A."/>
            <person name="Soh M."/>
            <person name="Seedorf H."/>
        </authorList>
    </citation>
    <scope>NUCLEOTIDE SEQUENCE [LARGE SCALE GENOMIC DNA]</scope>
    <source>
        <strain evidence="2 3">TLL-A4</strain>
    </source>
</reference>
<dbReference type="AlphaFoldDB" id="A0A4P7VMR6"/>
<proteinExistence type="predicted"/>
<dbReference type="OrthoDB" id="1040322at2"/>
<evidence type="ECO:0000313" key="2">
    <source>
        <dbReference type="EMBL" id="QCD34975.1"/>
    </source>
</evidence>
<accession>A0A4P7VMR6</accession>
<keyword evidence="1" id="KW-1133">Transmembrane helix</keyword>
<dbReference type="EMBL" id="CP039393">
    <property type="protein sequence ID" value="QCD34975.1"/>
    <property type="molecule type" value="Genomic_DNA"/>
</dbReference>
<feature type="transmembrane region" description="Helical" evidence="1">
    <location>
        <begin position="87"/>
        <end position="106"/>
    </location>
</feature>
<evidence type="ECO:0000313" key="3">
    <source>
        <dbReference type="Proteomes" id="UP000297031"/>
    </source>
</evidence>
<keyword evidence="3" id="KW-1185">Reference proteome</keyword>
<evidence type="ECO:0000256" key="1">
    <source>
        <dbReference type="SAM" id="Phobius"/>
    </source>
</evidence>